<keyword evidence="2 6" id="KW-0378">Hydrolase</keyword>
<evidence type="ECO:0000259" key="7">
    <source>
        <dbReference type="PROSITE" id="PS51635"/>
    </source>
</evidence>
<dbReference type="CDD" id="cd07205">
    <property type="entry name" value="Pat_PNPLA6_PNPLA7_NTE1_like"/>
    <property type="match status" value="1"/>
</dbReference>
<dbReference type="Gene3D" id="3.40.1090.10">
    <property type="entry name" value="Cytosolic phospholipase A2 catalytic domain"/>
    <property type="match status" value="2"/>
</dbReference>
<evidence type="ECO:0000256" key="5">
    <source>
        <dbReference type="ARBA" id="ARBA00023136"/>
    </source>
</evidence>
<keyword evidence="3 6" id="KW-0442">Lipid degradation</keyword>
<evidence type="ECO:0000256" key="4">
    <source>
        <dbReference type="ARBA" id="ARBA00023098"/>
    </source>
</evidence>
<dbReference type="Gene3D" id="2.40.160.50">
    <property type="entry name" value="membrane protein fhac: a member of the omp85/tpsb transporter family"/>
    <property type="match status" value="1"/>
</dbReference>
<evidence type="ECO:0000256" key="2">
    <source>
        <dbReference type="ARBA" id="ARBA00022801"/>
    </source>
</evidence>
<dbReference type="Pfam" id="PF01734">
    <property type="entry name" value="Patatin"/>
    <property type="match status" value="1"/>
</dbReference>
<evidence type="ECO:0000313" key="9">
    <source>
        <dbReference type="Proteomes" id="UP000824083"/>
    </source>
</evidence>
<dbReference type="PANTHER" id="PTHR14226:SF29">
    <property type="entry name" value="NEUROPATHY TARGET ESTERASE SWS"/>
    <property type="match status" value="1"/>
</dbReference>
<dbReference type="InterPro" id="IPR002641">
    <property type="entry name" value="PNPLA_dom"/>
</dbReference>
<reference evidence="8" key="2">
    <citation type="journal article" date="2021" name="PeerJ">
        <title>Extensive microbial diversity within the chicken gut microbiome revealed by metagenomics and culture.</title>
        <authorList>
            <person name="Gilroy R."/>
            <person name="Ravi A."/>
            <person name="Getino M."/>
            <person name="Pursley I."/>
            <person name="Horton D.L."/>
            <person name="Alikhan N.F."/>
            <person name="Baker D."/>
            <person name="Gharbi K."/>
            <person name="Hall N."/>
            <person name="Watson M."/>
            <person name="Adriaenssens E.M."/>
            <person name="Foster-Nyarko E."/>
            <person name="Jarju S."/>
            <person name="Secka A."/>
            <person name="Antonio M."/>
            <person name="Oren A."/>
            <person name="Chaudhuri R.R."/>
            <person name="La Ragione R."/>
            <person name="Hildebrand F."/>
            <person name="Pallen M.J."/>
        </authorList>
    </citation>
    <scope>NUCLEOTIDE SEQUENCE</scope>
    <source>
        <strain evidence="8">7463</strain>
    </source>
</reference>
<keyword evidence="4 6" id="KW-0443">Lipid metabolism</keyword>
<name>A0A9D1LGD3_9BURK</name>
<dbReference type="InterPro" id="IPR016035">
    <property type="entry name" value="Acyl_Trfase/lysoPLipase"/>
</dbReference>
<dbReference type="SUPFAM" id="SSF52151">
    <property type="entry name" value="FabD/lysophospholipase-like"/>
    <property type="match status" value="1"/>
</dbReference>
<dbReference type="GO" id="GO:0016042">
    <property type="term" value="P:lipid catabolic process"/>
    <property type="evidence" value="ECO:0007669"/>
    <property type="project" value="UniProtKB-UniRule"/>
</dbReference>
<feature type="short sequence motif" description="GXSXG" evidence="6">
    <location>
        <begin position="52"/>
        <end position="56"/>
    </location>
</feature>
<comment type="subcellular location">
    <subcellularLocation>
        <location evidence="1">Membrane</location>
    </subcellularLocation>
</comment>
<organism evidence="8 9">
    <name type="scientific">Candidatus Aphodousia faecigallinarum</name>
    <dbReference type="NCBI Taxonomy" id="2840677"/>
    <lineage>
        <taxon>Bacteria</taxon>
        <taxon>Pseudomonadati</taxon>
        <taxon>Pseudomonadota</taxon>
        <taxon>Betaproteobacteria</taxon>
        <taxon>Burkholderiales</taxon>
        <taxon>Sutterellaceae</taxon>
        <taxon>Sutterellaceae incertae sedis</taxon>
        <taxon>Candidatus Aphodousia</taxon>
    </lineage>
</organism>
<protein>
    <submittedName>
        <fullName evidence="8">Patatin-like phospholipase family protein</fullName>
    </submittedName>
</protein>
<dbReference type="AlphaFoldDB" id="A0A9D1LGD3"/>
<keyword evidence="5" id="KW-0472">Membrane</keyword>
<gene>
    <name evidence="8" type="ORF">IAC56_05855</name>
</gene>
<feature type="domain" description="PNPLA" evidence="7">
    <location>
        <begin position="21"/>
        <end position="214"/>
    </location>
</feature>
<dbReference type="InterPro" id="IPR050301">
    <property type="entry name" value="NTE"/>
</dbReference>
<evidence type="ECO:0000313" key="8">
    <source>
        <dbReference type="EMBL" id="HIU37781.1"/>
    </source>
</evidence>
<dbReference type="InterPro" id="IPR000184">
    <property type="entry name" value="Bac_surfAg_D15"/>
</dbReference>
<feature type="short sequence motif" description="GXGXXG" evidence="6">
    <location>
        <begin position="25"/>
        <end position="30"/>
    </location>
</feature>
<dbReference type="EMBL" id="DVMY01000090">
    <property type="protein sequence ID" value="HIU37781.1"/>
    <property type="molecule type" value="Genomic_DNA"/>
</dbReference>
<dbReference type="GO" id="GO:0016787">
    <property type="term" value="F:hydrolase activity"/>
    <property type="evidence" value="ECO:0007669"/>
    <property type="project" value="UniProtKB-UniRule"/>
</dbReference>
<dbReference type="Proteomes" id="UP000824083">
    <property type="component" value="Unassembled WGS sequence"/>
</dbReference>
<reference evidence="8" key="1">
    <citation type="submission" date="2020-10" db="EMBL/GenBank/DDBJ databases">
        <authorList>
            <person name="Gilroy R."/>
        </authorList>
    </citation>
    <scope>NUCLEOTIDE SEQUENCE</scope>
    <source>
        <strain evidence="8">7463</strain>
    </source>
</reference>
<dbReference type="Pfam" id="PF01103">
    <property type="entry name" value="Omp85"/>
    <property type="match status" value="1"/>
</dbReference>
<dbReference type="GO" id="GO:0019867">
    <property type="term" value="C:outer membrane"/>
    <property type="evidence" value="ECO:0007669"/>
    <property type="project" value="InterPro"/>
</dbReference>
<evidence type="ECO:0000256" key="3">
    <source>
        <dbReference type="ARBA" id="ARBA00022963"/>
    </source>
</evidence>
<accession>A0A9D1LGD3</accession>
<evidence type="ECO:0000256" key="6">
    <source>
        <dbReference type="PROSITE-ProRule" id="PRU01161"/>
    </source>
</evidence>
<feature type="short sequence motif" description="DGA/G" evidence="6">
    <location>
        <begin position="201"/>
        <end position="203"/>
    </location>
</feature>
<dbReference type="PANTHER" id="PTHR14226">
    <property type="entry name" value="NEUROPATHY TARGET ESTERASE/SWISS CHEESE D.MELANOGASTER"/>
    <property type="match status" value="1"/>
</dbReference>
<feature type="active site" description="Proton acceptor" evidence="6">
    <location>
        <position position="201"/>
    </location>
</feature>
<evidence type="ECO:0000256" key="1">
    <source>
        <dbReference type="ARBA" id="ARBA00004370"/>
    </source>
</evidence>
<comment type="caution">
    <text evidence="8">The sequence shown here is derived from an EMBL/GenBank/DDBJ whole genome shotgun (WGS) entry which is preliminary data.</text>
</comment>
<proteinExistence type="predicted"/>
<dbReference type="PROSITE" id="PS51635">
    <property type="entry name" value="PNPLA"/>
    <property type="match status" value="1"/>
</dbReference>
<feature type="active site" description="Nucleophile" evidence="6">
    <location>
        <position position="54"/>
    </location>
</feature>
<sequence>MSPFVCATEASDNIVRPKVALVLSGGGARGFSHVGVIKELERLGVKIDIVTGTSMGAMVGGGYASGYSVEQMQDIILGVDWQEMFALRPDRDEINWRRRQDDFKGLGSQEVGLSEKGVLFPDSVVPAQHLEIFLRSITRHVSSVTDLEKLPIPFAAIATDLDNGEAVVMQKGVTLADAMRSSMSVPGAFSPFPFKGHVLVDGGLSQNLPVEQAKAMGADIIIAVNAGTPLGKSKDIHSVAGVMGQMIGILTERNVDHSKSLLTDRDILITTNLTGFTAGDFTKAKQIIEAGEKSAKQYENQLKRLAVSQRSFLSWNLARQAAVRPPQPRDVAQVQVRGLKVVNPASVVKSANLDLSQPVTEDQIAEASAKIWATDDFTLVPYEFLPGPNGTETLVIRPQEKPWGYNTIRVGGKLSTDFNQEHTFDFLVAHTMGWLNSWGGEWRNEAQIGKDSYFSTSFYQPLGAASPVFFMPEIRFESQRYDWYNGSSHAQATLKNKTLEGSLSLGVELGKASVLKAGVGYVSAQSKVSVGDIPGYESMDDEASFVEVSWRYDTLDNVNFPTEGFYLDAQARRYDRMKNSAEPEVSDYYLEAIWPWNWGDGWVSVVSGKAGSSTIPGRYPLGGLFNMSGAYYGRYSGSDMFLGRLQLSKRLQKTDLFGFPLYVGMGFEMARVQEDVLPDYLSDKDLGVWKKAVSGYIAADSIFGPLYLAIGQTSDSDSAVYFFWGRPLQ</sequence>